<organism evidence="1 2">
    <name type="scientific">Phytohabitans aurantiacus</name>
    <dbReference type="NCBI Taxonomy" id="3016789"/>
    <lineage>
        <taxon>Bacteria</taxon>
        <taxon>Bacillati</taxon>
        <taxon>Actinomycetota</taxon>
        <taxon>Actinomycetes</taxon>
        <taxon>Micromonosporales</taxon>
        <taxon>Micromonosporaceae</taxon>
    </lineage>
</organism>
<accession>A0ABQ5QRN1</accession>
<dbReference type="Proteomes" id="UP001144280">
    <property type="component" value="Unassembled WGS sequence"/>
</dbReference>
<evidence type="ECO:0008006" key="3">
    <source>
        <dbReference type="Google" id="ProtNLM"/>
    </source>
</evidence>
<reference evidence="1" key="1">
    <citation type="submission" date="2022-12" db="EMBL/GenBank/DDBJ databases">
        <title>New Phytohabitans aurantiacus sp. RD004123 nov., an actinomycete isolated from soil.</title>
        <authorList>
            <person name="Triningsih D.W."/>
            <person name="Harunari E."/>
            <person name="Igarashi Y."/>
        </authorList>
    </citation>
    <scope>NUCLEOTIDE SEQUENCE</scope>
    <source>
        <strain evidence="1">RD004123</strain>
    </source>
</reference>
<name>A0ABQ5QRN1_9ACTN</name>
<protein>
    <recommendedName>
        <fullName evidence="3">Lipoprotein</fullName>
    </recommendedName>
</protein>
<comment type="caution">
    <text evidence="1">The sequence shown here is derived from an EMBL/GenBank/DDBJ whole genome shotgun (WGS) entry which is preliminary data.</text>
</comment>
<evidence type="ECO:0000313" key="2">
    <source>
        <dbReference type="Proteomes" id="UP001144280"/>
    </source>
</evidence>
<dbReference type="EMBL" id="BSDI01000007">
    <property type="protein sequence ID" value="GLH96526.1"/>
    <property type="molecule type" value="Genomic_DNA"/>
</dbReference>
<proteinExistence type="predicted"/>
<sequence length="269" mass="28568">MPRVPPGARIVGMRRITATARAAVAVVTVLAILAGCARQTSAETPVDGGDWITFQAAVTAVRGSDDPRSLLLDVTVLAGPEGCSRDPRIGTLTEENNLIYASVVHDSQLSDTFGACPTYASAVVTLTAPEPINGRRVVLNDEIWKPAGDAYERCHKTFGCDPMPANHCDPNWIYVAVDGLDVSRHSTGHVEGCDASWLVMTVPDDPVPCGADPRSGCVPAVNVRRYFMRWVEPSGWSTIATSTRSGCGTITTAEPAFPPELCAHLPSPS</sequence>
<keyword evidence="2" id="KW-1185">Reference proteome</keyword>
<gene>
    <name evidence="1" type="ORF">Pa4123_18000</name>
</gene>
<evidence type="ECO:0000313" key="1">
    <source>
        <dbReference type="EMBL" id="GLH96526.1"/>
    </source>
</evidence>